<dbReference type="RefSeq" id="XP_004350765.1">
    <property type="nucleotide sequence ID" value="XM_004350714.1"/>
</dbReference>
<proteinExistence type="predicted"/>
<sequence length="123" mass="12751">MKLENLSSSSYEIPPQPQHSIVGGGGGGGDMNASPPTTSTTSTTAAAGSSAAVTPSPSDLIPECLWVPGTRWPYITDIDSSIMSRILGRAHKDEPASPFARRGGNCRSTASSTMSITCQPTRK</sequence>
<gene>
    <name evidence="2" type="ORF">DFA_11820</name>
</gene>
<feature type="region of interest" description="Disordered" evidence="1">
    <location>
        <begin position="91"/>
        <end position="123"/>
    </location>
</feature>
<name>F4QEB0_CACFS</name>
<feature type="compositionally biased region" description="Polar residues" evidence="1">
    <location>
        <begin position="106"/>
        <end position="123"/>
    </location>
</feature>
<keyword evidence="3" id="KW-1185">Reference proteome</keyword>
<dbReference type="KEGG" id="dfa:DFA_11820"/>
<dbReference type="AlphaFoldDB" id="F4QEB0"/>
<evidence type="ECO:0000256" key="1">
    <source>
        <dbReference type="SAM" id="MobiDB-lite"/>
    </source>
</evidence>
<feature type="region of interest" description="Disordered" evidence="1">
    <location>
        <begin position="1"/>
        <end position="60"/>
    </location>
</feature>
<dbReference type="Proteomes" id="UP000007797">
    <property type="component" value="Unassembled WGS sequence"/>
</dbReference>
<dbReference type="GeneID" id="14865888"/>
<reference evidence="3" key="1">
    <citation type="journal article" date="2011" name="Genome Res.">
        <title>Phylogeny-wide analysis of social amoeba genomes highlights ancient origins for complex intercellular communication.</title>
        <authorList>
            <person name="Heidel A.J."/>
            <person name="Lawal H.M."/>
            <person name="Felder M."/>
            <person name="Schilde C."/>
            <person name="Helps N.R."/>
            <person name="Tunggal B."/>
            <person name="Rivero F."/>
            <person name="John U."/>
            <person name="Schleicher M."/>
            <person name="Eichinger L."/>
            <person name="Platzer M."/>
            <person name="Noegel A.A."/>
            <person name="Schaap P."/>
            <person name="Gloeckner G."/>
        </authorList>
    </citation>
    <scope>NUCLEOTIDE SEQUENCE [LARGE SCALE GENOMIC DNA]</scope>
    <source>
        <strain evidence="3">SH3</strain>
    </source>
</reference>
<dbReference type="EMBL" id="GL883029">
    <property type="protein sequence ID" value="EGG14057.1"/>
    <property type="molecule type" value="Genomic_DNA"/>
</dbReference>
<feature type="compositionally biased region" description="Polar residues" evidence="1">
    <location>
        <begin position="1"/>
        <end position="11"/>
    </location>
</feature>
<evidence type="ECO:0000313" key="3">
    <source>
        <dbReference type="Proteomes" id="UP000007797"/>
    </source>
</evidence>
<accession>F4QEB0</accession>
<feature type="compositionally biased region" description="Low complexity" evidence="1">
    <location>
        <begin position="33"/>
        <end position="58"/>
    </location>
</feature>
<organism evidence="2 3">
    <name type="scientific">Cavenderia fasciculata</name>
    <name type="common">Slime mold</name>
    <name type="synonym">Dictyostelium fasciculatum</name>
    <dbReference type="NCBI Taxonomy" id="261658"/>
    <lineage>
        <taxon>Eukaryota</taxon>
        <taxon>Amoebozoa</taxon>
        <taxon>Evosea</taxon>
        <taxon>Eumycetozoa</taxon>
        <taxon>Dictyostelia</taxon>
        <taxon>Acytosteliales</taxon>
        <taxon>Cavenderiaceae</taxon>
        <taxon>Cavenderia</taxon>
    </lineage>
</organism>
<protein>
    <submittedName>
        <fullName evidence="2">Uncharacterized protein</fullName>
    </submittedName>
</protein>
<evidence type="ECO:0000313" key="2">
    <source>
        <dbReference type="EMBL" id="EGG14057.1"/>
    </source>
</evidence>